<proteinExistence type="predicted"/>
<keyword evidence="6" id="KW-0539">Nucleus</keyword>
<evidence type="ECO:0000256" key="3">
    <source>
        <dbReference type="ARBA" id="ARBA00022737"/>
    </source>
</evidence>
<dbReference type="PANTHER" id="PTHR14003">
    <property type="entry name" value="TRANSCRIPTIONAL REPRESSOR PROTEIN YY"/>
    <property type="match status" value="1"/>
</dbReference>
<dbReference type="Pfam" id="PF00096">
    <property type="entry name" value="zf-C2H2"/>
    <property type="match status" value="4"/>
</dbReference>
<evidence type="ECO:0000256" key="2">
    <source>
        <dbReference type="ARBA" id="ARBA00022723"/>
    </source>
</evidence>
<dbReference type="FunFam" id="3.30.160.60:FF:000512">
    <property type="entry name" value="zinc finger protein 197 isoform X1"/>
    <property type="match status" value="1"/>
</dbReference>
<evidence type="ECO:0000256" key="5">
    <source>
        <dbReference type="ARBA" id="ARBA00022833"/>
    </source>
</evidence>
<feature type="domain" description="C2H2-type" evidence="9">
    <location>
        <begin position="383"/>
        <end position="412"/>
    </location>
</feature>
<keyword evidence="3" id="KW-0677">Repeat</keyword>
<evidence type="ECO:0000256" key="1">
    <source>
        <dbReference type="ARBA" id="ARBA00004123"/>
    </source>
</evidence>
<feature type="compositionally biased region" description="Basic and acidic residues" evidence="8">
    <location>
        <begin position="598"/>
        <end position="608"/>
    </location>
</feature>
<sequence>MAQHSHPQSPVLALSDVVHDSPSSQSPFPYNSSPSPSHPSSPSILFTAPKDHDNHPDLNFLSTGQELNVDLLERELNTLLNQGATAAHPLPDPFPHHKQHQHHVTRQSQSPRPAHQSLPQQALPISDLDFNDIAAMLQAVAAEENVGKDKTRAAPAFHSLTADDPPRITSPRISDVQTALSDESRFLYGSDTHSDNQDDDSAGPRKRRRLGSAEHELPPPSGMRSDFSDISDILNHLVHFEHPHHVTLSTEHDAREADDVVEQVIQSSPGASSPILGSDQHISTTTRHPDQQQKQHPSVPTVPVPQGGDSSVTAFHNARASDFSAPSRPSTYIFQTKRPEQPADAPSSDGKKQLHACDECRKRFTRRSDLLRHMRIHTGERPFVCAREGCGKTFIQRSALHVHMRVHTGEKPHCCEYPGCTKTFGDSSSLARHRRTHTGKRPYKCEDPICEKTFTRRTTLTAHMRTHDPHWEPDPNIKYDFKPKKRKRNEAGNHEGSSEDDDLEESVRTISALLRSTEGDVGILPPHILAQGVGNDCTPVDDDQDTVEERDLASRVANINAQIMADVMAEEAEEEEVDELVDELEGDGEVVGGGEVEGTERDIGLKGWDEEDDSDTFPVPLRPRKDVGNVTT</sequence>
<keyword evidence="11" id="KW-1185">Reference proteome</keyword>
<dbReference type="GO" id="GO:0031519">
    <property type="term" value="C:PcG protein complex"/>
    <property type="evidence" value="ECO:0007669"/>
    <property type="project" value="TreeGrafter"/>
</dbReference>
<feature type="compositionally biased region" description="Basic residues" evidence="8">
    <location>
        <begin position="96"/>
        <end position="105"/>
    </location>
</feature>
<reference evidence="10" key="1">
    <citation type="submission" date="2022-01" db="EMBL/GenBank/DDBJ databases">
        <title>Comparative genomics reveals a dynamic genome evolution in the ectomycorrhizal milk-cap (Lactarius) mushrooms.</title>
        <authorList>
            <consortium name="DOE Joint Genome Institute"/>
            <person name="Lebreton A."/>
            <person name="Tang N."/>
            <person name="Kuo A."/>
            <person name="LaButti K."/>
            <person name="Drula E."/>
            <person name="Barry K."/>
            <person name="Clum A."/>
            <person name="Lipzen A."/>
            <person name="Mousain D."/>
            <person name="Ng V."/>
            <person name="Wang R."/>
            <person name="Wang X."/>
            <person name="Dai Y."/>
            <person name="Henrissat B."/>
            <person name="Grigoriev I.V."/>
            <person name="Guerin-Laguette A."/>
            <person name="Yu F."/>
            <person name="Martin F.M."/>
        </authorList>
    </citation>
    <scope>NUCLEOTIDE SEQUENCE</scope>
    <source>
        <strain evidence="10">QP</strain>
    </source>
</reference>
<evidence type="ECO:0000256" key="4">
    <source>
        <dbReference type="ARBA" id="ARBA00022771"/>
    </source>
</evidence>
<keyword evidence="4 7" id="KW-0863">Zinc-finger</keyword>
<name>A0AAD4LSX8_9AGAM</name>
<dbReference type="InterPro" id="IPR036236">
    <property type="entry name" value="Znf_C2H2_sf"/>
</dbReference>
<dbReference type="GO" id="GO:0000978">
    <property type="term" value="F:RNA polymerase II cis-regulatory region sequence-specific DNA binding"/>
    <property type="evidence" value="ECO:0007669"/>
    <property type="project" value="TreeGrafter"/>
</dbReference>
<dbReference type="GO" id="GO:0000981">
    <property type="term" value="F:DNA-binding transcription factor activity, RNA polymerase II-specific"/>
    <property type="evidence" value="ECO:0007669"/>
    <property type="project" value="UniProtKB-ARBA"/>
</dbReference>
<dbReference type="SMART" id="SM00355">
    <property type="entry name" value="ZnF_C2H2"/>
    <property type="match status" value="4"/>
</dbReference>
<dbReference type="PROSITE" id="PS50157">
    <property type="entry name" value="ZINC_FINGER_C2H2_2"/>
    <property type="match status" value="4"/>
</dbReference>
<dbReference type="AlphaFoldDB" id="A0AAD4LSX8"/>
<feature type="region of interest" description="Disordered" evidence="8">
    <location>
        <begin position="187"/>
        <end position="228"/>
    </location>
</feature>
<feature type="domain" description="C2H2-type" evidence="9">
    <location>
        <begin position="443"/>
        <end position="472"/>
    </location>
</feature>
<feature type="compositionally biased region" description="Low complexity" evidence="8">
    <location>
        <begin position="21"/>
        <end position="43"/>
    </location>
</feature>
<feature type="domain" description="C2H2-type" evidence="9">
    <location>
        <begin position="413"/>
        <end position="442"/>
    </location>
</feature>
<evidence type="ECO:0000256" key="8">
    <source>
        <dbReference type="SAM" id="MobiDB-lite"/>
    </source>
</evidence>
<dbReference type="FunFam" id="3.30.160.60:FF:000624">
    <property type="entry name" value="zinc finger protein 697"/>
    <property type="match status" value="1"/>
</dbReference>
<feature type="region of interest" description="Disordered" evidence="8">
    <location>
        <begin position="465"/>
        <end position="505"/>
    </location>
</feature>
<accession>A0AAD4LSX8</accession>
<dbReference type="GO" id="GO:0008270">
    <property type="term" value="F:zinc ion binding"/>
    <property type="evidence" value="ECO:0007669"/>
    <property type="project" value="UniProtKB-KW"/>
</dbReference>
<protein>
    <recommendedName>
        <fullName evidence="9">C2H2-type domain-containing protein</fullName>
    </recommendedName>
</protein>
<keyword evidence="2" id="KW-0479">Metal-binding</keyword>
<comment type="subcellular location">
    <subcellularLocation>
        <location evidence="1">Nucleus</location>
    </subcellularLocation>
</comment>
<comment type="caution">
    <text evidence="10">The sequence shown here is derived from an EMBL/GenBank/DDBJ whole genome shotgun (WGS) entry which is preliminary data.</text>
</comment>
<feature type="compositionally biased region" description="Basic and acidic residues" evidence="8">
    <location>
        <begin position="465"/>
        <end position="482"/>
    </location>
</feature>
<feature type="region of interest" description="Disordered" evidence="8">
    <location>
        <begin position="585"/>
        <end position="632"/>
    </location>
</feature>
<dbReference type="PANTHER" id="PTHR14003:SF20">
    <property type="entry name" value="FINGER DOMAIN PROTEIN, PUTATIVE (AFU_ORTHOLOGUE AFUA_4G10380)-RELATED"/>
    <property type="match status" value="1"/>
</dbReference>
<feature type="domain" description="C2H2-type" evidence="9">
    <location>
        <begin position="355"/>
        <end position="382"/>
    </location>
</feature>
<evidence type="ECO:0000313" key="11">
    <source>
        <dbReference type="Proteomes" id="UP001201163"/>
    </source>
</evidence>
<feature type="compositionally biased region" description="Basic and acidic residues" evidence="8">
    <location>
        <begin position="623"/>
        <end position="632"/>
    </location>
</feature>
<feature type="region of interest" description="Disordered" evidence="8">
    <location>
        <begin position="268"/>
        <end position="313"/>
    </location>
</feature>
<dbReference type="SUPFAM" id="SSF57667">
    <property type="entry name" value="beta-beta-alpha zinc fingers"/>
    <property type="match status" value="2"/>
</dbReference>
<evidence type="ECO:0000256" key="7">
    <source>
        <dbReference type="PROSITE-ProRule" id="PRU00042"/>
    </source>
</evidence>
<dbReference type="PROSITE" id="PS00028">
    <property type="entry name" value="ZINC_FINGER_C2H2_1"/>
    <property type="match status" value="4"/>
</dbReference>
<organism evidence="10 11">
    <name type="scientific">Lactarius akahatsu</name>
    <dbReference type="NCBI Taxonomy" id="416441"/>
    <lineage>
        <taxon>Eukaryota</taxon>
        <taxon>Fungi</taxon>
        <taxon>Dikarya</taxon>
        <taxon>Basidiomycota</taxon>
        <taxon>Agaricomycotina</taxon>
        <taxon>Agaricomycetes</taxon>
        <taxon>Russulales</taxon>
        <taxon>Russulaceae</taxon>
        <taxon>Lactarius</taxon>
    </lineage>
</organism>
<keyword evidence="5" id="KW-0862">Zinc</keyword>
<dbReference type="GO" id="GO:0005667">
    <property type="term" value="C:transcription regulator complex"/>
    <property type="evidence" value="ECO:0007669"/>
    <property type="project" value="TreeGrafter"/>
</dbReference>
<dbReference type="Gene3D" id="3.30.160.60">
    <property type="entry name" value="Classic Zinc Finger"/>
    <property type="match status" value="4"/>
</dbReference>
<evidence type="ECO:0000259" key="9">
    <source>
        <dbReference type="PROSITE" id="PS50157"/>
    </source>
</evidence>
<evidence type="ECO:0000313" key="10">
    <source>
        <dbReference type="EMBL" id="KAH9001266.1"/>
    </source>
</evidence>
<dbReference type="EMBL" id="JAKELL010000001">
    <property type="protein sequence ID" value="KAH9001266.1"/>
    <property type="molecule type" value="Genomic_DNA"/>
</dbReference>
<dbReference type="GO" id="GO:0000785">
    <property type="term" value="C:chromatin"/>
    <property type="evidence" value="ECO:0007669"/>
    <property type="project" value="TreeGrafter"/>
</dbReference>
<feature type="region of interest" description="Disordered" evidence="8">
    <location>
        <begin position="1"/>
        <end position="56"/>
    </location>
</feature>
<dbReference type="Proteomes" id="UP001201163">
    <property type="component" value="Unassembled WGS sequence"/>
</dbReference>
<dbReference type="InterPro" id="IPR013087">
    <property type="entry name" value="Znf_C2H2_type"/>
</dbReference>
<dbReference type="FunFam" id="3.30.160.60:FF:000125">
    <property type="entry name" value="Putative zinc finger protein 143"/>
    <property type="match status" value="1"/>
</dbReference>
<evidence type="ECO:0000256" key="6">
    <source>
        <dbReference type="ARBA" id="ARBA00023242"/>
    </source>
</evidence>
<dbReference type="FunFam" id="3.30.160.60:FF:000744">
    <property type="entry name" value="zinc finger E-box-binding homeobox 1"/>
    <property type="match status" value="1"/>
</dbReference>
<feature type="region of interest" description="Disordered" evidence="8">
    <location>
        <begin position="85"/>
        <end position="118"/>
    </location>
</feature>
<gene>
    <name evidence="10" type="ORF">EDB92DRAFT_1825629</name>
</gene>